<dbReference type="AlphaFoldDB" id="A0A917DLA0"/>
<accession>A0A917DLA0</accession>
<reference evidence="1" key="1">
    <citation type="journal article" date="2014" name="Int. J. Syst. Evol. Microbiol.">
        <title>Complete genome sequence of Corynebacterium casei LMG S-19264T (=DSM 44701T), isolated from a smear-ripened cheese.</title>
        <authorList>
            <consortium name="US DOE Joint Genome Institute (JGI-PGF)"/>
            <person name="Walter F."/>
            <person name="Albersmeier A."/>
            <person name="Kalinowski J."/>
            <person name="Ruckert C."/>
        </authorList>
    </citation>
    <scope>NUCLEOTIDE SEQUENCE</scope>
    <source>
        <strain evidence="1">CGMCC 1.15958</strain>
    </source>
</reference>
<reference evidence="1" key="2">
    <citation type="submission" date="2020-09" db="EMBL/GenBank/DDBJ databases">
        <authorList>
            <person name="Sun Q."/>
            <person name="Zhou Y."/>
        </authorList>
    </citation>
    <scope>NUCLEOTIDE SEQUENCE</scope>
    <source>
        <strain evidence="1">CGMCC 1.15958</strain>
    </source>
</reference>
<keyword evidence="2" id="KW-1185">Reference proteome</keyword>
<sequence length="125" mass="13758">MIETTKPLMILVAGPYRSGTNDDPNLIALNVKAMTEAALQIYEMGHLPVLGEWFALPLIEAKGSKYIGDEIFNALFHPVAIKLIDHCDAILRIGGESSGADEMINEGKKKGKLIFYDKNEIKPTD</sequence>
<proteinExistence type="predicted"/>
<evidence type="ECO:0008006" key="3">
    <source>
        <dbReference type="Google" id="ProtNLM"/>
    </source>
</evidence>
<name>A0A917DLA0_9BACT</name>
<protein>
    <recommendedName>
        <fullName evidence="3">DUF4406 domain-containing protein</fullName>
    </recommendedName>
</protein>
<gene>
    <name evidence="1" type="ORF">GCM10011514_06710</name>
</gene>
<evidence type="ECO:0000313" key="1">
    <source>
        <dbReference type="EMBL" id="GGD45346.1"/>
    </source>
</evidence>
<organism evidence="1 2">
    <name type="scientific">Emticicia aquatilis</name>
    <dbReference type="NCBI Taxonomy" id="1537369"/>
    <lineage>
        <taxon>Bacteria</taxon>
        <taxon>Pseudomonadati</taxon>
        <taxon>Bacteroidota</taxon>
        <taxon>Cytophagia</taxon>
        <taxon>Cytophagales</taxon>
        <taxon>Leadbetterellaceae</taxon>
        <taxon>Emticicia</taxon>
    </lineage>
</organism>
<dbReference type="EMBL" id="BMKK01000001">
    <property type="protein sequence ID" value="GGD45346.1"/>
    <property type="molecule type" value="Genomic_DNA"/>
</dbReference>
<dbReference type="Proteomes" id="UP000609064">
    <property type="component" value="Unassembled WGS sequence"/>
</dbReference>
<dbReference type="RefSeq" id="WP_188764598.1">
    <property type="nucleotide sequence ID" value="NZ_BMKK01000001.1"/>
</dbReference>
<comment type="caution">
    <text evidence="1">The sequence shown here is derived from an EMBL/GenBank/DDBJ whole genome shotgun (WGS) entry which is preliminary data.</text>
</comment>
<evidence type="ECO:0000313" key="2">
    <source>
        <dbReference type="Proteomes" id="UP000609064"/>
    </source>
</evidence>